<organism evidence="3 4">
    <name type="scientific">Micavibrio aeruginosavorus EPB</name>
    <dbReference type="NCBI Taxonomy" id="349215"/>
    <lineage>
        <taxon>Bacteria</taxon>
        <taxon>Pseudomonadati</taxon>
        <taxon>Bdellovibrionota</taxon>
        <taxon>Bdellovibrionia</taxon>
        <taxon>Bdellovibrionales</taxon>
        <taxon>Pseudobdellovibrionaceae</taxon>
        <taxon>Micavibrio</taxon>
    </lineage>
</organism>
<dbReference type="Pfam" id="PF18932">
    <property type="entry name" value="DUF5681"/>
    <property type="match status" value="1"/>
</dbReference>
<dbReference type="STRING" id="349215.A11S_857"/>
<evidence type="ECO:0000313" key="3">
    <source>
        <dbReference type="EMBL" id="AGH97680.1"/>
    </source>
</evidence>
<dbReference type="RefSeq" id="WP_015467229.1">
    <property type="nucleotide sequence ID" value="NC_020812.1"/>
</dbReference>
<name>M4VGS1_9BACT</name>
<dbReference type="Proteomes" id="UP000011932">
    <property type="component" value="Chromosome"/>
</dbReference>
<accession>M4VGS1</accession>
<gene>
    <name evidence="3" type="ORF">A11S_857</name>
</gene>
<feature type="domain" description="DUF5681" evidence="2">
    <location>
        <begin position="94"/>
        <end position="170"/>
    </location>
</feature>
<feature type="compositionally biased region" description="Basic residues" evidence="1">
    <location>
        <begin position="1"/>
        <end position="15"/>
    </location>
</feature>
<dbReference type="HOGENOM" id="CLU_1193741_0_0_5"/>
<dbReference type="EMBL" id="CP003538">
    <property type="protein sequence ID" value="AGH97680.1"/>
    <property type="molecule type" value="Genomic_DNA"/>
</dbReference>
<dbReference type="KEGG" id="man:A11S_857"/>
<feature type="region of interest" description="Disordered" evidence="1">
    <location>
        <begin position="1"/>
        <end position="113"/>
    </location>
</feature>
<protein>
    <recommendedName>
        <fullName evidence="2">DUF5681 domain-containing protein</fullName>
    </recommendedName>
</protein>
<dbReference type="InterPro" id="IPR043736">
    <property type="entry name" value="DUF5681"/>
</dbReference>
<feature type="compositionally biased region" description="Basic and acidic residues" evidence="1">
    <location>
        <begin position="20"/>
        <end position="44"/>
    </location>
</feature>
<evidence type="ECO:0000256" key="1">
    <source>
        <dbReference type="SAM" id="MobiDB-lite"/>
    </source>
</evidence>
<dbReference type="AlphaFoldDB" id="M4VGS1"/>
<sequence length="232" mass="26267">MTKKTTRTSKGKKTTPRTTVKKEDLKSKKESAKSKNKIEDEKVDCPPSVKEVDPSGLTEQEFDGSFTFDVDDSSSNNDQAESDYEVGYKKPPRSRQFKKGQSGNPTGRPKGARNMKSIIYEIGNQTVDVNIDGTLQHMSLAEATIKRAWYKAVKEGKTDLLRFLQENYDKEVEKTQKKPIEQARHDAVMARFMACCMMSLTPWQYMAELTDDDIEDGLNGIKIIANFSEFVN</sequence>
<evidence type="ECO:0000259" key="2">
    <source>
        <dbReference type="Pfam" id="PF18932"/>
    </source>
</evidence>
<proteinExistence type="predicted"/>
<dbReference type="OrthoDB" id="2086138at2"/>
<reference evidence="3 4" key="1">
    <citation type="journal article" date="2013" name="ISME J.">
        <title>By their genes ye shall know them: genomic signatures of predatory bacteria.</title>
        <authorList>
            <person name="Pasternak Z."/>
            <person name="Pietrokovski S."/>
            <person name="Rotem O."/>
            <person name="Gophna U."/>
            <person name="Lurie-Weinberger M.N."/>
            <person name="Jurkevitch E."/>
        </authorList>
    </citation>
    <scope>NUCLEOTIDE SEQUENCE [LARGE SCALE GENOMIC DNA]</scope>
    <source>
        <strain evidence="3">EPB</strain>
    </source>
</reference>
<evidence type="ECO:0000313" key="4">
    <source>
        <dbReference type="Proteomes" id="UP000011932"/>
    </source>
</evidence>